<dbReference type="Pfam" id="PF13671">
    <property type="entry name" value="AAA_33"/>
    <property type="match status" value="1"/>
</dbReference>
<accession>C0GKZ4</accession>
<dbReference type="InterPro" id="IPR027417">
    <property type="entry name" value="P-loop_NTPase"/>
</dbReference>
<organism evidence="1 2">
    <name type="scientific">Dethiobacter alkaliphilus AHT 1</name>
    <dbReference type="NCBI Taxonomy" id="555088"/>
    <lineage>
        <taxon>Bacteria</taxon>
        <taxon>Bacillati</taxon>
        <taxon>Bacillota</taxon>
        <taxon>Dethiobacteria</taxon>
        <taxon>Dethiobacterales</taxon>
        <taxon>Dethiobacteraceae</taxon>
        <taxon>Dethiobacter</taxon>
    </lineage>
</organism>
<dbReference type="SUPFAM" id="SSF52540">
    <property type="entry name" value="P-loop containing nucleoside triphosphate hydrolases"/>
    <property type="match status" value="1"/>
</dbReference>
<evidence type="ECO:0000313" key="1">
    <source>
        <dbReference type="EMBL" id="EEG75994.1"/>
    </source>
</evidence>
<sequence>MELRVCLFIGIPASGKSSWAQKLLRENPKKFSYLSSDEIRESVFGDVANMSHNALVFQIMKDRMITALENERSVILDATFVKASERQPFIQLAKELEAQVMAYYIKTDLGEALQRNENRKRRVPAEVIRQRLKDVEEPAPAEGFDRIVTIDSKVGIN</sequence>
<dbReference type="OrthoDB" id="9805698at2"/>
<evidence type="ECO:0000313" key="2">
    <source>
        <dbReference type="Proteomes" id="UP000006443"/>
    </source>
</evidence>
<dbReference type="eggNOG" id="COG4639">
    <property type="taxonomic scope" value="Bacteria"/>
</dbReference>
<reference evidence="1 2" key="1">
    <citation type="submission" date="2009-02" db="EMBL/GenBank/DDBJ databases">
        <title>Sequencing of the draft genome and assembly of Dethiobacter alkaliphilus AHT 1.</title>
        <authorList>
            <consortium name="US DOE Joint Genome Institute (JGI-PGF)"/>
            <person name="Lucas S."/>
            <person name="Copeland A."/>
            <person name="Lapidus A."/>
            <person name="Glavina del Rio T."/>
            <person name="Dalin E."/>
            <person name="Tice H."/>
            <person name="Bruce D."/>
            <person name="Goodwin L."/>
            <person name="Pitluck S."/>
            <person name="Larimer F."/>
            <person name="Land M.L."/>
            <person name="Hauser L."/>
            <person name="Muyzer G."/>
        </authorList>
    </citation>
    <scope>NUCLEOTIDE SEQUENCE [LARGE SCALE GENOMIC DNA]</scope>
    <source>
        <strain evidence="1 2">AHT 1</strain>
    </source>
</reference>
<dbReference type="GO" id="GO:0016301">
    <property type="term" value="F:kinase activity"/>
    <property type="evidence" value="ECO:0007669"/>
    <property type="project" value="TreeGrafter"/>
</dbReference>
<dbReference type="PANTHER" id="PTHR20873:SF0">
    <property type="entry name" value="L-SERYL-TRNA(SEC) KINASE"/>
    <property type="match status" value="1"/>
</dbReference>
<dbReference type="STRING" id="555088.DealDRAFT_3153"/>
<dbReference type="PIRSF" id="PIRSF037081">
    <property type="entry name" value="P-loop_All4644_prd"/>
    <property type="match status" value="1"/>
</dbReference>
<dbReference type="InterPro" id="IPR052648">
    <property type="entry name" value="Ser-tRNA(Sec)_kinase"/>
</dbReference>
<dbReference type="InterPro" id="IPR017101">
    <property type="entry name" value="P-loop_ATP/GTP-bd_All4644_prd"/>
</dbReference>
<keyword evidence="2" id="KW-1185">Reference proteome</keyword>
<evidence type="ECO:0008006" key="3">
    <source>
        <dbReference type="Google" id="ProtNLM"/>
    </source>
</evidence>
<dbReference type="AlphaFoldDB" id="C0GKZ4"/>
<gene>
    <name evidence="1" type="ORF">DealDRAFT_3153</name>
</gene>
<dbReference type="Gene3D" id="3.40.50.300">
    <property type="entry name" value="P-loop containing nucleotide triphosphate hydrolases"/>
    <property type="match status" value="1"/>
</dbReference>
<dbReference type="PANTHER" id="PTHR20873">
    <property type="entry name" value="L-SERYL-TRNA(SEC) KINASE"/>
    <property type="match status" value="1"/>
</dbReference>
<comment type="caution">
    <text evidence="1">The sequence shown here is derived from an EMBL/GenBank/DDBJ whole genome shotgun (WGS) entry which is preliminary data.</text>
</comment>
<dbReference type="RefSeq" id="WP_008519306.1">
    <property type="nucleotide sequence ID" value="NZ_ACJM01000032.1"/>
</dbReference>
<proteinExistence type="predicted"/>
<protein>
    <recommendedName>
        <fullName evidence="3">Kinase-like protein</fullName>
    </recommendedName>
</protein>
<dbReference type="GO" id="GO:0000049">
    <property type="term" value="F:tRNA binding"/>
    <property type="evidence" value="ECO:0007669"/>
    <property type="project" value="TreeGrafter"/>
</dbReference>
<dbReference type="Proteomes" id="UP000006443">
    <property type="component" value="Unassembled WGS sequence"/>
</dbReference>
<dbReference type="EMBL" id="ACJM01000032">
    <property type="protein sequence ID" value="EEG75994.1"/>
    <property type="molecule type" value="Genomic_DNA"/>
</dbReference>
<name>C0GKZ4_DETAL</name>